<dbReference type="InterPro" id="IPR018383">
    <property type="entry name" value="UPF0324_pro"/>
</dbReference>
<dbReference type="AlphaFoldDB" id="A0A1I7INZ9"/>
<name>A0A1I7INZ9_9BURK</name>
<feature type="transmembrane region" description="Helical" evidence="7">
    <location>
        <begin position="238"/>
        <end position="255"/>
    </location>
</feature>
<evidence type="ECO:0000256" key="3">
    <source>
        <dbReference type="ARBA" id="ARBA00022475"/>
    </source>
</evidence>
<feature type="transmembrane region" description="Helical" evidence="7">
    <location>
        <begin position="204"/>
        <end position="226"/>
    </location>
</feature>
<dbReference type="RefSeq" id="WP_093555645.1">
    <property type="nucleotide sequence ID" value="NZ_FPBO01000008.1"/>
</dbReference>
<evidence type="ECO:0000256" key="7">
    <source>
        <dbReference type="SAM" id="Phobius"/>
    </source>
</evidence>
<feature type="transmembrane region" description="Helical" evidence="7">
    <location>
        <begin position="140"/>
        <end position="162"/>
    </location>
</feature>
<accession>A0A1I7INZ9</accession>
<dbReference type="PROSITE" id="PS51257">
    <property type="entry name" value="PROKAR_LIPOPROTEIN"/>
    <property type="match status" value="1"/>
</dbReference>
<feature type="transmembrane region" description="Helical" evidence="7">
    <location>
        <begin position="331"/>
        <end position="350"/>
    </location>
</feature>
<keyword evidence="3" id="KW-1003">Cell membrane</keyword>
<dbReference type="Proteomes" id="UP000199391">
    <property type="component" value="Unassembled WGS sequence"/>
</dbReference>
<comment type="subcellular location">
    <subcellularLocation>
        <location evidence="1">Cell membrane</location>
        <topology evidence="1">Multi-pass membrane protein</topology>
    </subcellularLocation>
</comment>
<evidence type="ECO:0000256" key="5">
    <source>
        <dbReference type="ARBA" id="ARBA00022989"/>
    </source>
</evidence>
<dbReference type="EMBL" id="FPBO01000008">
    <property type="protein sequence ID" value="SFU74627.1"/>
    <property type="molecule type" value="Genomic_DNA"/>
</dbReference>
<evidence type="ECO:0000256" key="1">
    <source>
        <dbReference type="ARBA" id="ARBA00004651"/>
    </source>
</evidence>
<evidence type="ECO:0000313" key="9">
    <source>
        <dbReference type="Proteomes" id="UP000199391"/>
    </source>
</evidence>
<dbReference type="PANTHER" id="PTHR30106:SF2">
    <property type="entry name" value="UPF0324 INNER MEMBRANE PROTEIN YEIH"/>
    <property type="match status" value="1"/>
</dbReference>
<feature type="transmembrane region" description="Helical" evidence="7">
    <location>
        <begin position="112"/>
        <end position="134"/>
    </location>
</feature>
<gene>
    <name evidence="8" type="ORF">SAMN05216552_1008182</name>
</gene>
<sequence length="354" mass="36003">MAKPTYLAAAWRGSGAGVLLAGCSPGSLRRIWPGLAIGVVIALAASFVATAYGGPLLLYALFFGLAFHFLAHDPVCLPGIEFCSKTLLRIGIAMLGARITLEQVSSLGAGPLLIVAGAVVSTILFGVALAALFGRPSAEGLLSGGAVGICGASAALAISALLPRTRENEHFTLLTVVGVTSMSTLAMIAYPLLAAWAGLDATQAGIFIGGAIHDVAQVVGAGYLMSSHTGDVATVVKLTRVACLLPVIVVASALYRRSGDTAGTDSAKRPPLMPLFLAGFLCLMLANSLHLVPAAAASAMNSASRACLVIAIATLGVKTSFQALASLGWRPVLMLAAETVWIALLVLAAIKFAL</sequence>
<evidence type="ECO:0000256" key="2">
    <source>
        <dbReference type="ARBA" id="ARBA00007977"/>
    </source>
</evidence>
<organism evidence="8 9">
    <name type="scientific">Pseudoduganella namucuonensis</name>
    <dbReference type="NCBI Taxonomy" id="1035707"/>
    <lineage>
        <taxon>Bacteria</taxon>
        <taxon>Pseudomonadati</taxon>
        <taxon>Pseudomonadota</taxon>
        <taxon>Betaproteobacteria</taxon>
        <taxon>Burkholderiales</taxon>
        <taxon>Oxalobacteraceae</taxon>
        <taxon>Telluria group</taxon>
        <taxon>Pseudoduganella</taxon>
    </lineage>
</organism>
<proteinExistence type="inferred from homology"/>
<dbReference type="OrthoDB" id="9805703at2"/>
<reference evidence="9" key="1">
    <citation type="submission" date="2016-10" db="EMBL/GenBank/DDBJ databases">
        <authorList>
            <person name="Varghese N."/>
            <person name="Submissions S."/>
        </authorList>
    </citation>
    <scope>NUCLEOTIDE SEQUENCE [LARGE SCALE GENOMIC DNA]</scope>
    <source>
        <strain evidence="9">CGMCC 1.11014</strain>
    </source>
</reference>
<dbReference type="Pfam" id="PF03601">
    <property type="entry name" value="Cons_hypoth698"/>
    <property type="match status" value="1"/>
</dbReference>
<feature type="transmembrane region" description="Helical" evidence="7">
    <location>
        <begin position="275"/>
        <end position="294"/>
    </location>
</feature>
<protein>
    <submittedName>
        <fullName evidence="8">Conserved hypothetical integral membrane protein</fullName>
    </submittedName>
</protein>
<evidence type="ECO:0000256" key="6">
    <source>
        <dbReference type="ARBA" id="ARBA00023136"/>
    </source>
</evidence>
<dbReference type="PANTHER" id="PTHR30106">
    <property type="entry name" value="INNER MEMBRANE PROTEIN YEIH-RELATED"/>
    <property type="match status" value="1"/>
</dbReference>
<keyword evidence="4 7" id="KW-0812">Transmembrane</keyword>
<feature type="transmembrane region" description="Helical" evidence="7">
    <location>
        <begin position="174"/>
        <end position="198"/>
    </location>
</feature>
<evidence type="ECO:0000313" key="8">
    <source>
        <dbReference type="EMBL" id="SFU74627.1"/>
    </source>
</evidence>
<dbReference type="STRING" id="1035707.SAMN05216552_1008182"/>
<feature type="transmembrane region" description="Helical" evidence="7">
    <location>
        <begin position="31"/>
        <end position="52"/>
    </location>
</feature>
<keyword evidence="5 7" id="KW-1133">Transmembrane helix</keyword>
<keyword evidence="9" id="KW-1185">Reference proteome</keyword>
<keyword evidence="6 7" id="KW-0472">Membrane</keyword>
<comment type="similarity">
    <text evidence="2">Belongs to the UPF0324 family.</text>
</comment>
<dbReference type="GO" id="GO:0005886">
    <property type="term" value="C:plasma membrane"/>
    <property type="evidence" value="ECO:0007669"/>
    <property type="project" value="UniProtKB-SubCell"/>
</dbReference>
<evidence type="ECO:0000256" key="4">
    <source>
        <dbReference type="ARBA" id="ARBA00022692"/>
    </source>
</evidence>